<evidence type="ECO:0000313" key="2">
    <source>
        <dbReference type="EnsemblPlants" id="KQJ95568"/>
    </source>
</evidence>
<sequence length="118" mass="13321">MDRGTATLSQLLGKMLLQAPNYLVLAEVQLPLGLDDTNTQDQDGHADYIDEFGTTRNEGVPIATTPLQQKDQPRQQLQDFWINRMAEIEQISEFKTHSLPLARPRIKKIMKAATEKSS</sequence>
<reference evidence="1 2" key="1">
    <citation type="journal article" date="2010" name="Nature">
        <title>Genome sequencing and analysis of the model grass Brachypodium distachyon.</title>
        <authorList>
            <consortium name="International Brachypodium Initiative"/>
        </authorList>
    </citation>
    <scope>NUCLEOTIDE SEQUENCE [LARGE SCALE GENOMIC DNA]</scope>
    <source>
        <strain evidence="1 2">Bd21</strain>
    </source>
</reference>
<organism evidence="2">
    <name type="scientific">Brachypodium distachyon</name>
    <name type="common">Purple false brome</name>
    <name type="synonym">Trachynia distachya</name>
    <dbReference type="NCBI Taxonomy" id="15368"/>
    <lineage>
        <taxon>Eukaryota</taxon>
        <taxon>Viridiplantae</taxon>
        <taxon>Streptophyta</taxon>
        <taxon>Embryophyta</taxon>
        <taxon>Tracheophyta</taxon>
        <taxon>Spermatophyta</taxon>
        <taxon>Magnoliopsida</taxon>
        <taxon>Liliopsida</taxon>
        <taxon>Poales</taxon>
        <taxon>Poaceae</taxon>
        <taxon>BOP clade</taxon>
        <taxon>Pooideae</taxon>
        <taxon>Stipodae</taxon>
        <taxon>Brachypodieae</taxon>
        <taxon>Brachypodium</taxon>
    </lineage>
</organism>
<dbReference type="GO" id="GO:0016251">
    <property type="term" value="F:RNA polymerase II general transcription initiation factor activity"/>
    <property type="evidence" value="ECO:0000318"/>
    <property type="project" value="GO_Central"/>
</dbReference>
<dbReference type="EMBL" id="CM000882">
    <property type="protein sequence ID" value="KQJ95568.1"/>
    <property type="molecule type" value="Genomic_DNA"/>
</dbReference>
<dbReference type="Gene3D" id="1.10.20.10">
    <property type="entry name" value="Histone, subunit A"/>
    <property type="match status" value="1"/>
</dbReference>
<evidence type="ECO:0000313" key="1">
    <source>
        <dbReference type="EMBL" id="KQJ95568.1"/>
    </source>
</evidence>
<dbReference type="GO" id="GO:0046982">
    <property type="term" value="F:protein heterodimerization activity"/>
    <property type="evidence" value="ECO:0007669"/>
    <property type="project" value="InterPro"/>
</dbReference>
<reference evidence="2" key="3">
    <citation type="submission" date="2018-08" db="UniProtKB">
        <authorList>
            <consortium name="EnsemblPlants"/>
        </authorList>
    </citation>
    <scope>IDENTIFICATION</scope>
    <source>
        <strain evidence="2">cv. Bd21</strain>
    </source>
</reference>
<dbReference type="InterPro" id="IPR009072">
    <property type="entry name" value="Histone-fold"/>
</dbReference>
<name>I1I1W7_BRADI</name>
<dbReference type="Gramene" id="KQJ95568">
    <property type="protein sequence ID" value="KQJ95568"/>
    <property type="gene ID" value="BRADI_3g17830v3"/>
</dbReference>
<dbReference type="HOGENOM" id="CLU_2076349_0_0_1"/>
<dbReference type="Proteomes" id="UP000008810">
    <property type="component" value="Chromosome 3"/>
</dbReference>
<proteinExistence type="predicted"/>
<dbReference type="GO" id="GO:0001046">
    <property type="term" value="F:core promoter sequence-specific DNA binding"/>
    <property type="evidence" value="ECO:0000318"/>
    <property type="project" value="GO_Central"/>
</dbReference>
<dbReference type="AlphaFoldDB" id="I1I1W7"/>
<dbReference type="GO" id="GO:0005634">
    <property type="term" value="C:nucleus"/>
    <property type="evidence" value="ECO:0000318"/>
    <property type="project" value="GO_Central"/>
</dbReference>
<keyword evidence="3" id="KW-1185">Reference proteome</keyword>
<evidence type="ECO:0000313" key="3">
    <source>
        <dbReference type="Proteomes" id="UP000008810"/>
    </source>
</evidence>
<dbReference type="InParanoid" id="I1I1W7"/>
<dbReference type="STRING" id="15368.I1I1W7"/>
<dbReference type="EnsemblPlants" id="KQJ95568">
    <property type="protein sequence ID" value="KQJ95568"/>
    <property type="gene ID" value="BRADI_3g17830v3"/>
</dbReference>
<protein>
    <submittedName>
        <fullName evidence="1 2">Uncharacterized protein</fullName>
    </submittedName>
</protein>
<accession>I1I1W7</accession>
<reference evidence="1" key="2">
    <citation type="submission" date="2017-06" db="EMBL/GenBank/DDBJ databases">
        <title>WGS assembly of Brachypodium distachyon.</title>
        <authorList>
            <consortium name="The International Brachypodium Initiative"/>
            <person name="Lucas S."/>
            <person name="Harmon-Smith M."/>
            <person name="Lail K."/>
            <person name="Tice H."/>
            <person name="Grimwood J."/>
            <person name="Bruce D."/>
            <person name="Barry K."/>
            <person name="Shu S."/>
            <person name="Lindquist E."/>
            <person name="Wang M."/>
            <person name="Pitluck S."/>
            <person name="Vogel J.P."/>
            <person name="Garvin D.F."/>
            <person name="Mockler T.C."/>
            <person name="Schmutz J."/>
            <person name="Rokhsar D."/>
            <person name="Bevan M.W."/>
        </authorList>
    </citation>
    <scope>NUCLEOTIDE SEQUENCE</scope>
    <source>
        <strain evidence="1">Bd21</strain>
    </source>
</reference>
<gene>
    <name evidence="1" type="ORF">BRADI_3g17830v3</name>
</gene>